<protein>
    <recommendedName>
        <fullName evidence="1">VQ domain-containing protein</fullName>
    </recommendedName>
</protein>
<dbReference type="Pfam" id="PF05678">
    <property type="entry name" value="VQ"/>
    <property type="match status" value="1"/>
</dbReference>
<gene>
    <name evidence="2" type="ORF">AMTR_s00014p00236570</name>
</gene>
<organism evidence="2 3">
    <name type="scientific">Amborella trichopoda</name>
    <dbReference type="NCBI Taxonomy" id="13333"/>
    <lineage>
        <taxon>Eukaryota</taxon>
        <taxon>Viridiplantae</taxon>
        <taxon>Streptophyta</taxon>
        <taxon>Embryophyta</taxon>
        <taxon>Tracheophyta</taxon>
        <taxon>Spermatophyta</taxon>
        <taxon>Magnoliopsida</taxon>
        <taxon>Amborellales</taxon>
        <taxon>Amborellaceae</taxon>
        <taxon>Amborella</taxon>
    </lineage>
</organism>
<dbReference type="InterPro" id="IPR008889">
    <property type="entry name" value="VQ"/>
</dbReference>
<dbReference type="AlphaFoldDB" id="W1PNA6"/>
<dbReference type="HOGENOM" id="CLU_1973482_0_0_1"/>
<feature type="domain" description="VQ" evidence="1">
    <location>
        <begin position="31"/>
        <end position="51"/>
    </location>
</feature>
<evidence type="ECO:0000259" key="1">
    <source>
        <dbReference type="Pfam" id="PF05678"/>
    </source>
</evidence>
<dbReference type="Gramene" id="ERN09176">
    <property type="protein sequence ID" value="ERN09176"/>
    <property type="gene ID" value="AMTR_s00014p00236570"/>
</dbReference>
<evidence type="ECO:0000313" key="3">
    <source>
        <dbReference type="Proteomes" id="UP000017836"/>
    </source>
</evidence>
<proteinExistence type="predicted"/>
<evidence type="ECO:0000313" key="2">
    <source>
        <dbReference type="EMBL" id="ERN09176.1"/>
    </source>
</evidence>
<dbReference type="STRING" id="13333.W1PNA6"/>
<keyword evidence="3" id="KW-1185">Reference proteome</keyword>
<dbReference type="EMBL" id="KI393051">
    <property type="protein sequence ID" value="ERN09176.1"/>
    <property type="molecule type" value="Genomic_DNA"/>
</dbReference>
<reference evidence="3" key="1">
    <citation type="journal article" date="2013" name="Science">
        <title>The Amborella genome and the evolution of flowering plants.</title>
        <authorList>
            <consortium name="Amborella Genome Project"/>
        </authorList>
    </citation>
    <scope>NUCLEOTIDE SEQUENCE [LARGE SCALE GENOMIC DNA]</scope>
</reference>
<dbReference type="Proteomes" id="UP000017836">
    <property type="component" value="Unassembled WGS sequence"/>
</dbReference>
<accession>W1PNA6</accession>
<sequence length="127" mass="14095">MERGPLGINQGSLKICSDRKPMSSLMKVVRPKVYITDSERFKALVQELTGNGLPPPSHKHQVKKAGPVIDTKDCEGVHDCISLPPLVAFTALQSAQAVQQTVFDDFEFEDIDTAFLDLEQFFLNDGF</sequence>
<name>W1PNA6_AMBTC</name>